<dbReference type="Pfam" id="PF00583">
    <property type="entry name" value="Acetyltransf_1"/>
    <property type="match status" value="1"/>
</dbReference>
<dbReference type="CDD" id="cd04301">
    <property type="entry name" value="NAT_SF"/>
    <property type="match status" value="1"/>
</dbReference>
<evidence type="ECO:0000313" key="5">
    <source>
        <dbReference type="Proteomes" id="UP000193804"/>
    </source>
</evidence>
<gene>
    <name evidence="4" type="ORF">SAMN05661096_01765</name>
</gene>
<accession>A0A1X7JMP2</accession>
<feature type="domain" description="N-acetyltransferase" evidence="3">
    <location>
        <begin position="9"/>
        <end position="158"/>
    </location>
</feature>
<dbReference type="RefSeq" id="WP_245830842.1">
    <property type="nucleotide sequence ID" value="NZ_FXAW01000003.1"/>
</dbReference>
<name>A0A1X7JMP2_9BACT</name>
<keyword evidence="2" id="KW-0012">Acyltransferase</keyword>
<keyword evidence="1" id="KW-0808">Transferase</keyword>
<keyword evidence="5" id="KW-1185">Reference proteome</keyword>
<dbReference type="Gene3D" id="3.40.630.30">
    <property type="match status" value="1"/>
</dbReference>
<sequence>MQKTKRTKLIFRKATKNDLSKIVEMIADDVLGKTREKYQIPLSNQYLNAFENINADQNQELIVVENENTDIIGTLQLSFIQYLTYFGGIRAQIEAVRIRKDKRGLGIGKKMFHWAINRVKERNAHLLQLTTDKKRPEAIKFYEDLGFEATHEGMKLYF</sequence>
<keyword evidence="4" id="KW-0689">Ribosomal protein</keyword>
<protein>
    <submittedName>
        <fullName evidence="4">Ribosomal protein S18 acetylase RimI</fullName>
    </submittedName>
</protein>
<reference evidence="5" key="1">
    <citation type="submission" date="2017-04" db="EMBL/GenBank/DDBJ databases">
        <authorList>
            <person name="Varghese N."/>
            <person name="Submissions S."/>
        </authorList>
    </citation>
    <scope>NUCLEOTIDE SEQUENCE [LARGE SCALE GENOMIC DNA]</scope>
    <source>
        <strain evidence="5">DSM 4125</strain>
    </source>
</reference>
<dbReference type="SUPFAM" id="SSF55729">
    <property type="entry name" value="Acyl-CoA N-acyltransferases (Nat)"/>
    <property type="match status" value="1"/>
</dbReference>
<evidence type="ECO:0000256" key="1">
    <source>
        <dbReference type="ARBA" id="ARBA00022679"/>
    </source>
</evidence>
<dbReference type="AlphaFoldDB" id="A0A1X7JMP2"/>
<organism evidence="4 5">
    <name type="scientific">Marivirga sericea</name>
    <dbReference type="NCBI Taxonomy" id="1028"/>
    <lineage>
        <taxon>Bacteria</taxon>
        <taxon>Pseudomonadati</taxon>
        <taxon>Bacteroidota</taxon>
        <taxon>Cytophagia</taxon>
        <taxon>Cytophagales</taxon>
        <taxon>Marivirgaceae</taxon>
        <taxon>Marivirga</taxon>
    </lineage>
</organism>
<dbReference type="InterPro" id="IPR016181">
    <property type="entry name" value="Acyl_CoA_acyltransferase"/>
</dbReference>
<dbReference type="PROSITE" id="PS51186">
    <property type="entry name" value="GNAT"/>
    <property type="match status" value="1"/>
</dbReference>
<dbReference type="InterPro" id="IPR000182">
    <property type="entry name" value="GNAT_dom"/>
</dbReference>
<dbReference type="GO" id="GO:0016747">
    <property type="term" value="F:acyltransferase activity, transferring groups other than amino-acyl groups"/>
    <property type="evidence" value="ECO:0007669"/>
    <property type="project" value="InterPro"/>
</dbReference>
<dbReference type="GO" id="GO:0005840">
    <property type="term" value="C:ribosome"/>
    <property type="evidence" value="ECO:0007669"/>
    <property type="project" value="UniProtKB-KW"/>
</dbReference>
<evidence type="ECO:0000259" key="3">
    <source>
        <dbReference type="PROSITE" id="PS51186"/>
    </source>
</evidence>
<dbReference type="PANTHER" id="PTHR43072:SF23">
    <property type="entry name" value="UPF0039 PROTEIN C11D3.02C"/>
    <property type="match status" value="1"/>
</dbReference>
<dbReference type="EMBL" id="FXAW01000003">
    <property type="protein sequence ID" value="SMG28918.1"/>
    <property type="molecule type" value="Genomic_DNA"/>
</dbReference>
<proteinExistence type="predicted"/>
<dbReference type="PANTHER" id="PTHR43072">
    <property type="entry name" value="N-ACETYLTRANSFERASE"/>
    <property type="match status" value="1"/>
</dbReference>
<dbReference type="Proteomes" id="UP000193804">
    <property type="component" value="Unassembled WGS sequence"/>
</dbReference>
<dbReference type="STRING" id="1028.SAMN05661096_01765"/>
<evidence type="ECO:0000313" key="4">
    <source>
        <dbReference type="EMBL" id="SMG28918.1"/>
    </source>
</evidence>
<evidence type="ECO:0000256" key="2">
    <source>
        <dbReference type="ARBA" id="ARBA00023315"/>
    </source>
</evidence>
<keyword evidence="4" id="KW-0687">Ribonucleoprotein</keyword>